<dbReference type="AlphaFoldDB" id="A0A383F0L5"/>
<dbReference type="EMBL" id="UINC01230560">
    <property type="protein sequence ID" value="SVE62742.1"/>
    <property type="molecule type" value="Genomic_DNA"/>
</dbReference>
<feature type="non-terminal residue" evidence="1">
    <location>
        <position position="1"/>
    </location>
</feature>
<sequence length="228" mass="24780">VILRPPVRFLCRHPMLEHGEGERGRIIAEGISLYRNFSDLENLIGEKFLQTNDLVVETSHEETEAIRGLSDRVSSIGSISDPPALVADELAGGLSLMGALEGLSVGGAKRFLRSQTGNPFDVHMHTGINARRYLLSLSGLSHRTRLLVLLSWGQGYEIRHLDRTLVWGLDSEGDDLLESNSDDQTDLLASIAGSLENQPSFDLSALKGSIAELVAPTSVLKVASLAKR</sequence>
<accession>A0A383F0L5</accession>
<gene>
    <name evidence="1" type="ORF">METZ01_LOCUS515596</name>
</gene>
<proteinExistence type="predicted"/>
<name>A0A383F0L5_9ZZZZ</name>
<evidence type="ECO:0000313" key="1">
    <source>
        <dbReference type="EMBL" id="SVE62742.1"/>
    </source>
</evidence>
<reference evidence="1" key="1">
    <citation type="submission" date="2018-05" db="EMBL/GenBank/DDBJ databases">
        <authorList>
            <person name="Lanie J.A."/>
            <person name="Ng W.-L."/>
            <person name="Kazmierczak K.M."/>
            <person name="Andrzejewski T.M."/>
            <person name="Davidsen T.M."/>
            <person name="Wayne K.J."/>
            <person name="Tettelin H."/>
            <person name="Glass J.I."/>
            <person name="Rusch D."/>
            <person name="Podicherti R."/>
            <person name="Tsui H.-C.T."/>
            <person name="Winkler M.E."/>
        </authorList>
    </citation>
    <scope>NUCLEOTIDE SEQUENCE</scope>
</reference>
<organism evidence="1">
    <name type="scientific">marine metagenome</name>
    <dbReference type="NCBI Taxonomy" id="408172"/>
    <lineage>
        <taxon>unclassified sequences</taxon>
        <taxon>metagenomes</taxon>
        <taxon>ecological metagenomes</taxon>
    </lineage>
</organism>
<protein>
    <submittedName>
        <fullName evidence="1">Uncharacterized protein</fullName>
    </submittedName>
</protein>
<feature type="non-terminal residue" evidence="1">
    <location>
        <position position="228"/>
    </location>
</feature>